<accession>A0AAN5D7X4</accession>
<sequence>MHASPLEHWSLKAIWGKDMQPCLMTSVSLNTAKHTAFVANTSLGSGEHLMKEGVVMDSFCAMQINCPLSSIPSESRLESGVFVSSLVDTRVRDRRMSSCMSRLSEELFMGTIDQAAGCSCELGMRSVRRERGLVRSHIMQLYCALSRLCVLSFLSQCLIREVP</sequence>
<reference evidence="2" key="1">
    <citation type="submission" date="2022-10" db="EMBL/GenBank/DDBJ databases">
        <title>Genome assembly of Pristionchus species.</title>
        <authorList>
            <person name="Yoshida K."/>
            <person name="Sommer R.J."/>
        </authorList>
    </citation>
    <scope>NUCLEOTIDE SEQUENCE [LARGE SCALE GENOMIC DNA]</scope>
    <source>
        <strain evidence="2">RS5460</strain>
    </source>
</reference>
<comment type="caution">
    <text evidence="1">The sequence shown here is derived from an EMBL/GenBank/DDBJ whole genome shotgun (WGS) entry which is preliminary data.</text>
</comment>
<feature type="non-terminal residue" evidence="1">
    <location>
        <position position="163"/>
    </location>
</feature>
<name>A0AAN5D7X4_9BILA</name>
<dbReference type="AlphaFoldDB" id="A0AAN5D7X4"/>
<evidence type="ECO:0000313" key="2">
    <source>
        <dbReference type="Proteomes" id="UP001328107"/>
    </source>
</evidence>
<dbReference type="EMBL" id="BTRK01000006">
    <property type="protein sequence ID" value="GMR58443.1"/>
    <property type="molecule type" value="Genomic_DNA"/>
</dbReference>
<dbReference type="Proteomes" id="UP001328107">
    <property type="component" value="Unassembled WGS sequence"/>
</dbReference>
<organism evidence="1 2">
    <name type="scientific">Pristionchus mayeri</name>
    <dbReference type="NCBI Taxonomy" id="1317129"/>
    <lineage>
        <taxon>Eukaryota</taxon>
        <taxon>Metazoa</taxon>
        <taxon>Ecdysozoa</taxon>
        <taxon>Nematoda</taxon>
        <taxon>Chromadorea</taxon>
        <taxon>Rhabditida</taxon>
        <taxon>Rhabditina</taxon>
        <taxon>Diplogasteromorpha</taxon>
        <taxon>Diplogasteroidea</taxon>
        <taxon>Neodiplogasteridae</taxon>
        <taxon>Pristionchus</taxon>
    </lineage>
</organism>
<evidence type="ECO:0000313" key="1">
    <source>
        <dbReference type="EMBL" id="GMR58443.1"/>
    </source>
</evidence>
<proteinExistence type="predicted"/>
<protein>
    <submittedName>
        <fullName evidence="1">Uncharacterized protein</fullName>
    </submittedName>
</protein>
<gene>
    <name evidence="1" type="ORF">PMAYCL1PPCAC_28638</name>
</gene>
<keyword evidence="2" id="KW-1185">Reference proteome</keyword>